<organism evidence="2 3">
    <name type="scientific">Saccharopolyspora rosea</name>
    <dbReference type="NCBI Taxonomy" id="524884"/>
    <lineage>
        <taxon>Bacteria</taxon>
        <taxon>Bacillati</taxon>
        <taxon>Actinomycetota</taxon>
        <taxon>Actinomycetes</taxon>
        <taxon>Pseudonocardiales</taxon>
        <taxon>Pseudonocardiaceae</taxon>
        <taxon>Saccharopolyspora</taxon>
    </lineage>
</organism>
<name>A0ABW3FU22_9PSEU</name>
<reference evidence="3" key="1">
    <citation type="journal article" date="2019" name="Int. J. Syst. Evol. Microbiol.">
        <title>The Global Catalogue of Microorganisms (GCM) 10K type strain sequencing project: providing services to taxonomists for standard genome sequencing and annotation.</title>
        <authorList>
            <consortium name="The Broad Institute Genomics Platform"/>
            <consortium name="The Broad Institute Genome Sequencing Center for Infectious Disease"/>
            <person name="Wu L."/>
            <person name="Ma J."/>
        </authorList>
    </citation>
    <scope>NUCLEOTIDE SEQUENCE [LARGE SCALE GENOMIC DNA]</scope>
    <source>
        <strain evidence="3">CCUG 56401</strain>
    </source>
</reference>
<proteinExistence type="predicted"/>
<dbReference type="PANTHER" id="PTHR36151:SF3">
    <property type="entry name" value="ER-BOUND OXYGENASE MPAB_MPAB'_RUBBER OXYGENASE CATALYTIC DOMAIN-CONTAINING PROTEIN"/>
    <property type="match status" value="1"/>
</dbReference>
<evidence type="ECO:0000313" key="2">
    <source>
        <dbReference type="EMBL" id="MFD0920324.1"/>
    </source>
</evidence>
<evidence type="ECO:0000259" key="1">
    <source>
        <dbReference type="Pfam" id="PF09995"/>
    </source>
</evidence>
<dbReference type="PANTHER" id="PTHR36151">
    <property type="entry name" value="BLR2777 PROTEIN"/>
    <property type="match status" value="1"/>
</dbReference>
<dbReference type="Proteomes" id="UP001597018">
    <property type="component" value="Unassembled WGS sequence"/>
</dbReference>
<accession>A0ABW3FU22</accession>
<feature type="domain" description="ER-bound oxygenase mpaB/mpaB'/Rubber oxygenase catalytic" evidence="1">
    <location>
        <begin position="14"/>
        <end position="249"/>
    </location>
</feature>
<keyword evidence="3" id="KW-1185">Reference proteome</keyword>
<dbReference type="Pfam" id="PF09995">
    <property type="entry name" value="MPAB_Lcp_cat"/>
    <property type="match status" value="1"/>
</dbReference>
<dbReference type="EMBL" id="JBHTIW010000006">
    <property type="protein sequence ID" value="MFD0920324.1"/>
    <property type="molecule type" value="Genomic_DNA"/>
</dbReference>
<evidence type="ECO:0000313" key="3">
    <source>
        <dbReference type="Proteomes" id="UP001597018"/>
    </source>
</evidence>
<dbReference type="EC" id="1.-.-.-" evidence="2"/>
<dbReference type="RefSeq" id="WP_263247788.1">
    <property type="nucleotide sequence ID" value="NZ_BAABLT010000017.1"/>
</dbReference>
<gene>
    <name evidence="2" type="ORF">ACFQ16_11290</name>
</gene>
<dbReference type="GO" id="GO:0016491">
    <property type="term" value="F:oxidoreductase activity"/>
    <property type="evidence" value="ECO:0007669"/>
    <property type="project" value="UniProtKB-KW"/>
</dbReference>
<protein>
    <submittedName>
        <fullName evidence="2">Oxygenase MpaB family protein</fullName>
        <ecNumber evidence="2">1.-.-.-</ecNumber>
    </submittedName>
</protein>
<comment type="caution">
    <text evidence="2">The sequence shown here is derived from an EMBL/GenBank/DDBJ whole genome shotgun (WGS) entry which is preliminary data.</text>
</comment>
<keyword evidence="2" id="KW-0560">Oxidoreductase</keyword>
<sequence length="299" mass="35418">MADPRPLGPDSLMWRYFGDWRGLLLALWAGSMQNMHPGLGAGVEQHSRFFEERWQRLFRSLYPIGGVVYDGPRAAETARRVRGYHDAIKGVDRRGRRYHALDPDTFFWAHATFMVLPILINEHFGTPFTEEQKERLYAEGIQWYRLYGVSTRPVPPDWSAFRRYWDHMCRDVLEDNKATRDVLDIERIAKPPVLRWLPDPLWRWARVPFARTFVWLTVGLYPEPVRRRLGLRWTARDARMLRLFGRALALAWRLVPFDLRYHPRARAAWRRERGRVPVDAPLVETPARNLPPVERRDDP</sequence>
<dbReference type="InterPro" id="IPR018713">
    <property type="entry name" value="MPAB/Lcp_cat_dom"/>
</dbReference>